<keyword evidence="4" id="KW-0560">Oxidoreductase</keyword>
<feature type="chain" id="PRO_5016154799" evidence="2">
    <location>
        <begin position="21"/>
        <end position="186"/>
    </location>
</feature>
<dbReference type="EC" id="1.1.5.-" evidence="4"/>
<evidence type="ECO:0000256" key="2">
    <source>
        <dbReference type="SAM" id="SignalP"/>
    </source>
</evidence>
<feature type="signal peptide" evidence="2">
    <location>
        <begin position="1"/>
        <end position="20"/>
    </location>
</feature>
<dbReference type="EMBL" id="UARS01000004">
    <property type="protein sequence ID" value="SPW40030.1"/>
    <property type="molecule type" value="Genomic_DNA"/>
</dbReference>
<sequence>MHRPFFFLVPLICLSSALWAAPATVNVEVLQDKLDHPWSLAFLPDNHGMLITLSGGELRHWQAGKGLSAPLSGVPDVWAHGQGGLLDVVLAPDFAQSRRIWLSYSEVGDDGKAGTAVGYGRLSDDLSKSDRLPHRLSPDAKTVYRQPILAGGWYSTVKVIFLLLLAKTISARRRRIWINYRANWCV</sequence>
<organism evidence="4 5">
    <name type="scientific">Escherichia coli</name>
    <dbReference type="NCBI Taxonomy" id="562"/>
    <lineage>
        <taxon>Bacteria</taxon>
        <taxon>Pseudomonadati</taxon>
        <taxon>Pseudomonadota</taxon>
        <taxon>Gammaproteobacteria</taxon>
        <taxon>Enterobacterales</taxon>
        <taxon>Enterobacteriaceae</taxon>
        <taxon>Escherichia</taxon>
    </lineage>
</organism>
<keyword evidence="1" id="KW-1133">Transmembrane helix</keyword>
<dbReference type="InterPro" id="IPR011042">
    <property type="entry name" value="6-blade_b-propeller_TolB-like"/>
</dbReference>
<gene>
    <name evidence="4" type="primary">yliI_4</name>
    <name evidence="4" type="ORF">NCTC11126_01352</name>
</gene>
<keyword evidence="2" id="KW-0732">Signal</keyword>
<protein>
    <submittedName>
        <fullName evidence="4">Aldose sugar dehydrogenase</fullName>
        <ecNumber evidence="4">1.1.5.-</ecNumber>
    </submittedName>
</protein>
<reference evidence="4 5" key="1">
    <citation type="submission" date="2018-06" db="EMBL/GenBank/DDBJ databases">
        <authorList>
            <consortium name="Pathogen Informatics"/>
            <person name="Doyle S."/>
        </authorList>
    </citation>
    <scope>NUCLEOTIDE SEQUENCE [LARGE SCALE GENOMIC DNA]</scope>
    <source>
        <strain evidence="4 5">NCTC11126</strain>
    </source>
</reference>
<dbReference type="Proteomes" id="UP000250561">
    <property type="component" value="Unassembled WGS sequence"/>
</dbReference>
<dbReference type="Pfam" id="PF07995">
    <property type="entry name" value="GSDH"/>
    <property type="match status" value="1"/>
</dbReference>
<proteinExistence type="predicted"/>
<evidence type="ECO:0000256" key="1">
    <source>
        <dbReference type="SAM" id="Phobius"/>
    </source>
</evidence>
<dbReference type="InterPro" id="IPR011041">
    <property type="entry name" value="Quinoprot_gluc/sorb_DH_b-prop"/>
</dbReference>
<feature type="transmembrane region" description="Helical" evidence="1">
    <location>
        <begin position="148"/>
        <end position="166"/>
    </location>
</feature>
<keyword evidence="1" id="KW-0812">Transmembrane</keyword>
<dbReference type="InterPro" id="IPR012938">
    <property type="entry name" value="Glc/Sorbosone_DH"/>
</dbReference>
<dbReference type="AlphaFoldDB" id="A0A2X1IYW0"/>
<evidence type="ECO:0000313" key="5">
    <source>
        <dbReference type="Proteomes" id="UP000250561"/>
    </source>
</evidence>
<accession>A0A2X1IYW0</accession>
<dbReference type="SUPFAM" id="SSF50952">
    <property type="entry name" value="Soluble quinoprotein glucose dehydrogenase"/>
    <property type="match status" value="1"/>
</dbReference>
<dbReference type="GO" id="GO:0016491">
    <property type="term" value="F:oxidoreductase activity"/>
    <property type="evidence" value="ECO:0007669"/>
    <property type="project" value="UniProtKB-KW"/>
</dbReference>
<evidence type="ECO:0000313" key="4">
    <source>
        <dbReference type="EMBL" id="SPW40030.1"/>
    </source>
</evidence>
<evidence type="ECO:0000259" key="3">
    <source>
        <dbReference type="Pfam" id="PF07995"/>
    </source>
</evidence>
<name>A0A2X1IYW0_ECOLX</name>
<dbReference type="Gene3D" id="2.120.10.30">
    <property type="entry name" value="TolB, C-terminal domain"/>
    <property type="match status" value="1"/>
</dbReference>
<feature type="domain" description="Glucose/Sorbosone dehydrogenase" evidence="3">
    <location>
        <begin position="34"/>
        <end position="128"/>
    </location>
</feature>
<keyword evidence="1" id="KW-0472">Membrane</keyword>